<reference evidence="2 3" key="1">
    <citation type="journal article" date="2016" name="Genome Biol. Evol.">
        <title>Divergent and convergent evolution of fungal pathogenicity.</title>
        <authorList>
            <person name="Shang Y."/>
            <person name="Xiao G."/>
            <person name="Zheng P."/>
            <person name="Cen K."/>
            <person name="Zhan S."/>
            <person name="Wang C."/>
        </authorList>
    </citation>
    <scope>NUCLEOTIDE SEQUENCE [LARGE SCALE GENOMIC DNA]</scope>
    <source>
        <strain evidence="2 3">RCEF 264</strain>
    </source>
</reference>
<feature type="compositionally biased region" description="Gly residues" evidence="1">
    <location>
        <begin position="425"/>
        <end position="449"/>
    </location>
</feature>
<organism evidence="2 3">
    <name type="scientific">Niveomyces insectorum RCEF 264</name>
    <dbReference type="NCBI Taxonomy" id="1081102"/>
    <lineage>
        <taxon>Eukaryota</taxon>
        <taxon>Fungi</taxon>
        <taxon>Dikarya</taxon>
        <taxon>Ascomycota</taxon>
        <taxon>Pezizomycotina</taxon>
        <taxon>Sordariomycetes</taxon>
        <taxon>Hypocreomycetidae</taxon>
        <taxon>Hypocreales</taxon>
        <taxon>Cordycipitaceae</taxon>
        <taxon>Niveomyces</taxon>
    </lineage>
</organism>
<proteinExistence type="predicted"/>
<protein>
    <submittedName>
        <fullName evidence="2">Metalloprotease m41</fullName>
    </submittedName>
</protein>
<evidence type="ECO:0000313" key="3">
    <source>
        <dbReference type="Proteomes" id="UP000076874"/>
    </source>
</evidence>
<dbReference type="GO" id="GO:0008237">
    <property type="term" value="F:metallopeptidase activity"/>
    <property type="evidence" value="ECO:0007669"/>
    <property type="project" value="UniProtKB-KW"/>
</dbReference>
<feature type="compositionally biased region" description="Gly residues" evidence="1">
    <location>
        <begin position="405"/>
        <end position="415"/>
    </location>
</feature>
<feature type="compositionally biased region" description="Low complexity" evidence="1">
    <location>
        <begin position="710"/>
        <end position="727"/>
    </location>
</feature>
<dbReference type="EMBL" id="AZHD01000004">
    <property type="protein sequence ID" value="OAA64206.1"/>
    <property type="molecule type" value="Genomic_DNA"/>
</dbReference>
<dbReference type="GO" id="GO:0006508">
    <property type="term" value="P:proteolysis"/>
    <property type="evidence" value="ECO:0007669"/>
    <property type="project" value="UniProtKB-KW"/>
</dbReference>
<gene>
    <name evidence="2" type="ORF">SPI_02853</name>
</gene>
<evidence type="ECO:0000313" key="2">
    <source>
        <dbReference type="EMBL" id="OAA64206.1"/>
    </source>
</evidence>
<feature type="compositionally biased region" description="Basic and acidic residues" evidence="1">
    <location>
        <begin position="741"/>
        <end position="759"/>
    </location>
</feature>
<dbReference type="OrthoDB" id="2156052at2759"/>
<keyword evidence="3" id="KW-1185">Reference proteome</keyword>
<dbReference type="Proteomes" id="UP000076874">
    <property type="component" value="Unassembled WGS sequence"/>
</dbReference>
<evidence type="ECO:0000256" key="1">
    <source>
        <dbReference type="SAM" id="MobiDB-lite"/>
    </source>
</evidence>
<feature type="compositionally biased region" description="Basic and acidic residues" evidence="1">
    <location>
        <begin position="395"/>
        <end position="404"/>
    </location>
</feature>
<accession>A0A167WUR9</accession>
<keyword evidence="2" id="KW-0378">Hydrolase</keyword>
<keyword evidence="2" id="KW-0482">Metalloprotease</keyword>
<feature type="region of interest" description="Disordered" evidence="1">
    <location>
        <begin position="384"/>
        <end position="462"/>
    </location>
</feature>
<comment type="caution">
    <text evidence="2">The sequence shown here is derived from an EMBL/GenBank/DDBJ whole genome shotgun (WGS) entry which is preliminary data.</text>
</comment>
<feature type="region of interest" description="Disordered" evidence="1">
    <location>
        <begin position="710"/>
        <end position="759"/>
    </location>
</feature>
<dbReference type="STRING" id="1081102.A0A167WUR9"/>
<dbReference type="AlphaFoldDB" id="A0A167WUR9"/>
<name>A0A167WUR9_9HYPO</name>
<keyword evidence="2" id="KW-0645">Protease</keyword>
<sequence>MPPTYEELLHQLEHQTARADALEENQRPSRFLDYLRTTEEILFATFGVEPALPTASHTTSVNGKYYPQRLRPWHDFEAVHTVTFNSLRTTFGGARLFPALTDVLGVGRDLSPAAADELDLRPFIRAAIEKPAARILSEYLRLTHSPLCTRIRFQSNSFGLDLNQTALAAVVPGVAGTASEDIQPPPATSQRSPVIRIGIPDRWCVRFLPDDSRTHMLVGEYKAAHKLPARKVRAVLASGPREDFFARAINKDKDREASAATTAPGERKQVPGDVLVARVLCQAYHYMISSGLQFGYVASGDGLIFLRVLEGEPQTLDYFWSVFPVSQADEDDGHGGPPRDVRAPQQTAAAYMTTLCMLAVQSAVRPMAWIDACDDNLKRWPDPYGEASPLGGDGGHSEGAHDPGGDNGGGSNGGRGRGRGRGSRGGRSSRGGRGSHGGRGSRGGHGGISKSGNSSAKRPGDGGIAKARFIVEPPTLPYCTQACLYGLCAGLPLDDRCPNVTAHRFGRTNNTEQKVAEGPRLLDGHPLTPAEVRAHVVAQLAQNMDKDCECLDKWGCFGRYGVLFKLTVTGYGYTMVAKGVQAQHRFVLESEAAVYTDPAMAAFQGRLLPVFLGLVDLVRPLPLHSCARVPYLMLLSYAGPTPTSLPRTQQVPAGLDWEAEADRTAAELEAAGLRNEDLRPANMAWNAEAGRVMHLDFDQAYIVRRPEPAVPNSAAAPSVPAAQSRSPLLAKRDFNASYAGERVRRETKQSRKRETQRAK</sequence>